<sequence>MYWKPVSGLFVLLFLALSPGQSGDGLSSAPSFDGFAQAIGGPNEAFSTGAGDVFINPALMSTARNTEIQFSNLINGHDVQFFSTALVWPLSEKQFFGVGLFGLNVPVGEQYDGRDYSLQYDNTFSFNMNISYGYRFRDFSLGASLEYASSQLYPGNIMVRGSEVEGSLGLFSDVDPSLKLGMVLRMRNAHSTLGSPAFQWGGSVVWQPFKVMGERLQVLFSLRRDSDGRGDLSYALVFNPLPKKMLNERGVKSLSFRGGTANNNVIFFNIPGRRQGFYNDSNAGLVGVGLELMPIYKIELGINYCYQFNELPQNITMLTTRFSF</sequence>
<gene>
    <name evidence="2" type="ORF">ENJ15_06655</name>
</gene>
<proteinExistence type="predicted"/>
<protein>
    <recommendedName>
        <fullName evidence="3">PorV/PorQ family protein</fullName>
    </recommendedName>
</protein>
<dbReference type="SUPFAM" id="SSF56935">
    <property type="entry name" value="Porins"/>
    <property type="match status" value="1"/>
</dbReference>
<reference evidence="2" key="1">
    <citation type="journal article" date="2020" name="mSystems">
        <title>Genome- and Community-Level Interaction Insights into Carbon Utilization and Element Cycling Functions of Hydrothermarchaeota in Hydrothermal Sediment.</title>
        <authorList>
            <person name="Zhou Z."/>
            <person name="Liu Y."/>
            <person name="Xu W."/>
            <person name="Pan J."/>
            <person name="Luo Z.H."/>
            <person name="Li M."/>
        </authorList>
    </citation>
    <scope>NUCLEOTIDE SEQUENCE [LARGE SCALE GENOMIC DNA]</scope>
    <source>
        <strain evidence="2">HyVt-460</strain>
    </source>
</reference>
<dbReference type="AlphaFoldDB" id="A0A7V5VFF6"/>
<accession>A0A7V5VFF6</accession>
<organism evidence="2">
    <name type="scientific">Caldithrix abyssi</name>
    <dbReference type="NCBI Taxonomy" id="187145"/>
    <lineage>
        <taxon>Bacteria</taxon>
        <taxon>Pseudomonadati</taxon>
        <taxon>Calditrichota</taxon>
        <taxon>Calditrichia</taxon>
        <taxon>Calditrichales</taxon>
        <taxon>Calditrichaceae</taxon>
        <taxon>Caldithrix</taxon>
    </lineage>
</organism>
<evidence type="ECO:0008006" key="3">
    <source>
        <dbReference type="Google" id="ProtNLM"/>
    </source>
</evidence>
<dbReference type="EMBL" id="DRLI01000255">
    <property type="protein sequence ID" value="HHM02678.1"/>
    <property type="molecule type" value="Genomic_DNA"/>
</dbReference>
<dbReference type="Gene3D" id="2.40.160.60">
    <property type="entry name" value="Outer membrane protein transport protein (OMPP1/FadL/TodX)"/>
    <property type="match status" value="1"/>
</dbReference>
<keyword evidence="1" id="KW-0732">Signal</keyword>
<dbReference type="Proteomes" id="UP000885771">
    <property type="component" value="Unassembled WGS sequence"/>
</dbReference>
<name>A0A7V5VFF6_CALAY</name>
<feature type="chain" id="PRO_5030690143" description="PorV/PorQ family protein" evidence="1">
    <location>
        <begin position="24"/>
        <end position="324"/>
    </location>
</feature>
<evidence type="ECO:0000256" key="1">
    <source>
        <dbReference type="SAM" id="SignalP"/>
    </source>
</evidence>
<feature type="signal peptide" evidence="1">
    <location>
        <begin position="1"/>
        <end position="23"/>
    </location>
</feature>
<comment type="caution">
    <text evidence="2">The sequence shown here is derived from an EMBL/GenBank/DDBJ whole genome shotgun (WGS) entry which is preliminary data.</text>
</comment>
<evidence type="ECO:0000313" key="2">
    <source>
        <dbReference type="EMBL" id="HHM02678.1"/>
    </source>
</evidence>